<dbReference type="NCBIfam" id="TIGR03908">
    <property type="entry name" value="QH_alpha"/>
    <property type="match status" value="1"/>
</dbReference>
<feature type="domain" description="Quinohemoprotein amine dehydrogenase alpha subunit" evidence="2">
    <location>
        <begin position="366"/>
        <end position="452"/>
    </location>
</feature>
<dbReference type="InterPro" id="IPR009111">
    <property type="entry name" value="QH-AmDH_asu_dom2"/>
</dbReference>
<protein>
    <submittedName>
        <fullName evidence="5">Quinohemoprotein amine dehydrogenase subunit alpha</fullName>
    </submittedName>
</protein>
<dbReference type="Pfam" id="PF09100">
    <property type="entry name" value="Qn_am_d_aIV"/>
    <property type="match status" value="1"/>
</dbReference>
<evidence type="ECO:0000259" key="1">
    <source>
        <dbReference type="Pfam" id="PF09098"/>
    </source>
</evidence>
<keyword evidence="6" id="KW-1185">Reference proteome</keyword>
<dbReference type="Gene3D" id="2.60.40.10">
    <property type="entry name" value="Immunoglobulins"/>
    <property type="match status" value="2"/>
</dbReference>
<dbReference type="Pfam" id="PF14930">
    <property type="entry name" value="Qn_am_d_aII"/>
    <property type="match status" value="1"/>
</dbReference>
<gene>
    <name evidence="5" type="primary">peaA</name>
    <name evidence="5" type="ORF">DJ019_08270</name>
</gene>
<dbReference type="OrthoDB" id="5345472at2"/>
<name>A0A328BHW0_9CAUL</name>
<dbReference type="Gene3D" id="1.10.760.10">
    <property type="entry name" value="Cytochrome c-like domain"/>
    <property type="match status" value="1"/>
</dbReference>
<proteinExistence type="predicted"/>
<dbReference type="Pfam" id="PF09099">
    <property type="entry name" value="Qn_am_d_aIII"/>
    <property type="match status" value="1"/>
</dbReference>
<feature type="domain" description="Quinohemoprotein amine dehydrogenase alpha subunit" evidence="3">
    <location>
        <begin position="457"/>
        <end position="591"/>
    </location>
</feature>
<dbReference type="InterPro" id="IPR023887">
    <property type="entry name" value="QH-AmDH_asu"/>
</dbReference>
<evidence type="ECO:0000259" key="3">
    <source>
        <dbReference type="Pfam" id="PF09100"/>
    </source>
</evidence>
<dbReference type="SUPFAM" id="SSF46626">
    <property type="entry name" value="Cytochrome c"/>
    <property type="match status" value="1"/>
</dbReference>
<dbReference type="InterPro" id="IPR015182">
    <property type="entry name" value="QH-AmDH_asu_heme-bd_dom"/>
</dbReference>
<dbReference type="InterPro" id="IPR013783">
    <property type="entry name" value="Ig-like_fold"/>
</dbReference>
<organism evidence="5 6">
    <name type="scientific">Phenylobacterium kunshanense</name>
    <dbReference type="NCBI Taxonomy" id="1445034"/>
    <lineage>
        <taxon>Bacteria</taxon>
        <taxon>Pseudomonadati</taxon>
        <taxon>Pseudomonadota</taxon>
        <taxon>Alphaproteobacteria</taxon>
        <taxon>Caulobacterales</taxon>
        <taxon>Caulobacteraceae</taxon>
        <taxon>Phenylobacterium</taxon>
    </lineage>
</organism>
<dbReference type="InterPro" id="IPR036909">
    <property type="entry name" value="Cyt_c-like_dom_sf"/>
</dbReference>
<evidence type="ECO:0000313" key="5">
    <source>
        <dbReference type="EMBL" id="RAK66245.1"/>
    </source>
</evidence>
<evidence type="ECO:0000313" key="6">
    <source>
        <dbReference type="Proteomes" id="UP000249524"/>
    </source>
</evidence>
<evidence type="ECO:0000259" key="2">
    <source>
        <dbReference type="Pfam" id="PF09099"/>
    </source>
</evidence>
<dbReference type="Pfam" id="PF09098">
    <property type="entry name" value="Dehyd-heme_bind"/>
    <property type="match status" value="1"/>
</dbReference>
<dbReference type="GO" id="GO:0009055">
    <property type="term" value="F:electron transfer activity"/>
    <property type="evidence" value="ECO:0007669"/>
    <property type="project" value="InterPro"/>
</dbReference>
<feature type="domain" description="Quinohemoprotein amine dehydrogenase alpha subunit haem binding" evidence="1">
    <location>
        <begin position="66"/>
        <end position="197"/>
    </location>
</feature>
<comment type="caution">
    <text evidence="5">The sequence shown here is derived from an EMBL/GenBank/DDBJ whole genome shotgun (WGS) entry which is preliminary data.</text>
</comment>
<dbReference type="InterPro" id="IPR015183">
    <property type="entry name" value="QH-AmDH_asu_dom_III"/>
</dbReference>
<accession>A0A328BHW0</accession>
<evidence type="ECO:0000259" key="4">
    <source>
        <dbReference type="Pfam" id="PF14930"/>
    </source>
</evidence>
<dbReference type="InterPro" id="IPR015184">
    <property type="entry name" value="QH-AmDH_asu_dom_IV"/>
</dbReference>
<dbReference type="Proteomes" id="UP000249524">
    <property type="component" value="Unassembled WGS sequence"/>
</dbReference>
<dbReference type="RefSeq" id="WP_111275554.1">
    <property type="nucleotide sequence ID" value="NZ_QFYS01000003.1"/>
</dbReference>
<dbReference type="SUPFAM" id="SSF69298">
    <property type="entry name" value="Quinohemoprotein amine dehydrogenase A chain, domain 3"/>
    <property type="match status" value="1"/>
</dbReference>
<dbReference type="AlphaFoldDB" id="A0A328BHW0"/>
<feature type="domain" description="Quinohemoprotein amine dehydrogenase alpha subunit" evidence="4">
    <location>
        <begin position="248"/>
        <end position="362"/>
    </location>
</feature>
<dbReference type="SUPFAM" id="SSF81296">
    <property type="entry name" value="E set domains"/>
    <property type="match status" value="2"/>
</dbReference>
<dbReference type="GO" id="GO:0020037">
    <property type="term" value="F:heme binding"/>
    <property type="evidence" value="ECO:0007669"/>
    <property type="project" value="InterPro"/>
</dbReference>
<dbReference type="Gene3D" id="2.40.128.120">
    <property type="entry name" value="Quinohemoprotein amine dehydrogenase alpha subunit, domain 2"/>
    <property type="match status" value="1"/>
</dbReference>
<reference evidence="5 6" key="1">
    <citation type="submission" date="2018-05" db="EMBL/GenBank/DDBJ databases">
        <authorList>
            <person name="Lanie J.A."/>
            <person name="Ng W.-L."/>
            <person name="Kazmierczak K.M."/>
            <person name="Andrzejewski T.M."/>
            <person name="Davidsen T.M."/>
            <person name="Wayne K.J."/>
            <person name="Tettelin H."/>
            <person name="Glass J.I."/>
            <person name="Rusch D."/>
            <person name="Podicherti R."/>
            <person name="Tsui H.-C.T."/>
            <person name="Winkler M.E."/>
        </authorList>
    </citation>
    <scope>NUCLEOTIDE SEQUENCE [LARGE SCALE GENOMIC DNA]</scope>
    <source>
        <strain evidence="5 6">BUT-10</strain>
    </source>
</reference>
<dbReference type="InterPro" id="IPR036718">
    <property type="entry name" value="H-AmDH_asu_dom2_sf"/>
</dbReference>
<dbReference type="InterPro" id="IPR014756">
    <property type="entry name" value="Ig_E-set"/>
</dbReference>
<dbReference type="EMBL" id="QFYS01000003">
    <property type="protein sequence ID" value="RAK66245.1"/>
    <property type="molecule type" value="Genomic_DNA"/>
</dbReference>
<sequence length="595" mass="64399">MNVVKHHVDAPVRPRAALLRKVLAPALLLLGVASASVVLAQASGKPLGPDPVDWEESDPGIPVTDPLTKEKCGGCHAADAKGNLSRISWVRATPEGWAQTVKRMVKLNGATVEPDEARRVVQYLATYHGLAPEEAKPVMYFAENRIIDETNIPNDTIRQSCASCHAFAQPLSSRRSKREWALLQNMHVALYSQAEMQYFRPVQGPGATMGPDGKPLLPAQVALNWLAEKAPLHTPEWAAWSARIRPPRLEGKWLVSATLPGKGRYLGEMMISPGSAPERFVTVTKLRSLQTGAEITRKGLGAVYGGYSWRGSGDGGASGQPDDPKSAGREVMWFAPDLKMAQGRWYWGAYNEFGFNVTLSRASADPTVAAVTPFALKAGAKGVEVHIYGDALPQKLTPKDVDMGAGVTVTRIVSARPGELVVSVDVAEKAVSGQRDVGVKGAVLVNALPVYDKVDYLKVTPETAMARLGGIKFDKGYEQFEVVGYANGLDGKPKTADDVAIGPVPVSWSVEEFHTVTYDDDKAFVGNLSPTALFTPAVEGPNPQRRFSRNNYGEVWVVATAKDAKDRFGNPLVGKAYLVVTVPSYRRWDHAELSQ</sequence>